<reference evidence="1" key="1">
    <citation type="submission" date="2012-01" db="EMBL/GenBank/DDBJ databases">
        <authorList>
            <person name="Summers A.O."/>
            <person name="Wireman J."/>
            <person name="Williams L.E."/>
            <person name="Farina S."/>
        </authorList>
    </citation>
    <scope>NUCLEOTIDE SEQUENCE</scope>
    <source>
        <strain evidence="1">SARC14</strain>
        <plasmid evidence="1">pSARC14-41</plasmid>
    </source>
</reference>
<geneLocation type="plasmid" evidence="1">
    <name>pSARC14-41</name>
</geneLocation>
<dbReference type="EMBL" id="JQ418540">
    <property type="protein sequence ID" value="AFK90321.1"/>
    <property type="molecule type" value="Genomic_DNA"/>
</dbReference>
<keyword evidence="1" id="KW-0614">Plasmid</keyword>
<proteinExistence type="predicted"/>
<dbReference type="AlphaFoldDB" id="I3W3Z4"/>
<organism evidence="1">
    <name type="scientific">Salmonella enterica subsp. indica</name>
    <dbReference type="NCBI Taxonomy" id="59207"/>
    <lineage>
        <taxon>Bacteria</taxon>
        <taxon>Pseudomonadati</taxon>
        <taxon>Pseudomonadota</taxon>
        <taxon>Gammaproteobacteria</taxon>
        <taxon>Enterobacterales</taxon>
        <taxon>Enterobacteriaceae</taxon>
        <taxon>Salmonella</taxon>
    </lineage>
</organism>
<name>I3W3Z4_SALER</name>
<accession>I3W3Z4</accession>
<protein>
    <submittedName>
        <fullName evidence="1">Uncharacterized protein</fullName>
    </submittedName>
</protein>
<evidence type="ECO:0000313" key="1">
    <source>
        <dbReference type="EMBL" id="AFK90321.1"/>
    </source>
</evidence>
<dbReference type="RefSeq" id="WP_015059889.1">
    <property type="nucleotide sequence ID" value="NC_019126.1"/>
</dbReference>
<sequence length="65" mass="7514">MFFSLTGSRLRTEKGSQKDPFDFYRQQVRTMVPPFSPAGVTLPISVLWHIDKIYVKANGRWNLSP</sequence>